<keyword evidence="4 7" id="KW-0812">Transmembrane</keyword>
<keyword evidence="5 7" id="KW-1133">Transmembrane helix</keyword>
<evidence type="ECO:0000259" key="8">
    <source>
        <dbReference type="Pfam" id="PF07786"/>
    </source>
</evidence>
<dbReference type="PANTHER" id="PTHR40074">
    <property type="entry name" value="O-ACETYLTRANSFERASE WECH"/>
    <property type="match status" value="1"/>
</dbReference>
<dbReference type="Pfam" id="PF07786">
    <property type="entry name" value="HGSNAT_cat"/>
    <property type="match status" value="1"/>
</dbReference>
<dbReference type="AlphaFoldDB" id="A0AAW7Z811"/>
<name>A0AAW7Z811_9ALTE</name>
<dbReference type="Proteomes" id="UP001170717">
    <property type="component" value="Unassembled WGS sequence"/>
</dbReference>
<dbReference type="GO" id="GO:0005886">
    <property type="term" value="C:plasma membrane"/>
    <property type="evidence" value="ECO:0007669"/>
    <property type="project" value="UniProtKB-SubCell"/>
</dbReference>
<reference evidence="9 11" key="1">
    <citation type="submission" date="2015-12" db="EMBL/GenBank/DDBJ databases">
        <title>Intraspecies pangenome expansion in the marine bacterium Alteromonas.</title>
        <authorList>
            <person name="Lopez-Perez M."/>
            <person name="Rodriguez-Valera F."/>
        </authorList>
    </citation>
    <scope>NUCLEOTIDE SEQUENCE [LARGE SCALE GENOMIC DNA]</scope>
    <source>
        <strain evidence="9 11">LMG 21861</strain>
    </source>
</reference>
<dbReference type="GO" id="GO:0016413">
    <property type="term" value="F:O-acetyltransferase activity"/>
    <property type="evidence" value="ECO:0007669"/>
    <property type="project" value="TreeGrafter"/>
</dbReference>
<dbReference type="EMBL" id="CP013926">
    <property type="protein sequence ID" value="AMJ75554.1"/>
    <property type="molecule type" value="Genomic_DNA"/>
</dbReference>
<dbReference type="EMBL" id="JAUOQI010000013">
    <property type="protein sequence ID" value="MDO6578933.1"/>
    <property type="molecule type" value="Genomic_DNA"/>
</dbReference>
<dbReference type="Proteomes" id="UP000056750">
    <property type="component" value="Chromosome"/>
</dbReference>
<evidence type="ECO:0000256" key="7">
    <source>
        <dbReference type="SAM" id="Phobius"/>
    </source>
</evidence>
<feature type="domain" description="Heparan-alpha-glucosaminide N-acetyltransferase catalytic" evidence="8">
    <location>
        <begin position="18"/>
        <end position="225"/>
    </location>
</feature>
<dbReference type="PANTHER" id="PTHR40074:SF2">
    <property type="entry name" value="O-ACETYLTRANSFERASE WECH"/>
    <property type="match status" value="1"/>
</dbReference>
<evidence type="ECO:0000313" key="10">
    <source>
        <dbReference type="EMBL" id="MDO6578933.1"/>
    </source>
</evidence>
<feature type="transmembrane region" description="Helical" evidence="7">
    <location>
        <begin position="91"/>
        <end position="113"/>
    </location>
</feature>
<comment type="subcellular location">
    <subcellularLocation>
        <location evidence="1">Cell membrane</location>
        <topology evidence="1">Multi-pass membrane protein</topology>
    </subcellularLocation>
</comment>
<gene>
    <name evidence="9" type="ORF">AVL57_17245</name>
    <name evidence="10" type="ORF">Q4527_16115</name>
</gene>
<evidence type="ECO:0000256" key="1">
    <source>
        <dbReference type="ARBA" id="ARBA00004651"/>
    </source>
</evidence>
<evidence type="ECO:0000256" key="5">
    <source>
        <dbReference type="ARBA" id="ARBA00022989"/>
    </source>
</evidence>
<dbReference type="RefSeq" id="WP_057789646.1">
    <property type="nucleotide sequence ID" value="NZ_CANLMS010000001.1"/>
</dbReference>
<organism evidence="10 12">
    <name type="scientific">Alteromonas stellipolaris</name>
    <dbReference type="NCBI Taxonomy" id="233316"/>
    <lineage>
        <taxon>Bacteria</taxon>
        <taxon>Pseudomonadati</taxon>
        <taxon>Pseudomonadota</taxon>
        <taxon>Gammaproteobacteria</taxon>
        <taxon>Alteromonadales</taxon>
        <taxon>Alteromonadaceae</taxon>
        <taxon>Alteromonas/Salinimonas group</taxon>
        <taxon>Alteromonas</taxon>
    </lineage>
</organism>
<dbReference type="GO" id="GO:0009246">
    <property type="term" value="P:enterobacterial common antigen biosynthetic process"/>
    <property type="evidence" value="ECO:0007669"/>
    <property type="project" value="TreeGrafter"/>
</dbReference>
<dbReference type="KEGG" id="asq:AVL57_17245"/>
<feature type="transmembrane region" description="Helical" evidence="7">
    <location>
        <begin position="264"/>
        <end position="283"/>
    </location>
</feature>
<protein>
    <submittedName>
        <fullName evidence="10">Heparan-alpha-glucosaminide N-acetyltransferase domain-containing protein</fullName>
    </submittedName>
</protein>
<keyword evidence="11" id="KW-1185">Reference proteome</keyword>
<feature type="transmembrane region" description="Helical" evidence="7">
    <location>
        <begin position="295"/>
        <end position="312"/>
    </location>
</feature>
<feature type="transmembrane region" description="Helical" evidence="7">
    <location>
        <begin position="205"/>
        <end position="223"/>
    </location>
</feature>
<dbReference type="InterPro" id="IPR012429">
    <property type="entry name" value="HGSNAT_cat"/>
</dbReference>
<evidence type="ECO:0000313" key="9">
    <source>
        <dbReference type="EMBL" id="AMJ75554.1"/>
    </source>
</evidence>
<evidence type="ECO:0000256" key="2">
    <source>
        <dbReference type="ARBA" id="ARBA00007400"/>
    </source>
</evidence>
<keyword evidence="3" id="KW-1003">Cell membrane</keyword>
<evidence type="ECO:0000313" key="12">
    <source>
        <dbReference type="Proteomes" id="UP001170717"/>
    </source>
</evidence>
<comment type="similarity">
    <text evidence="2">Belongs to the acyltransferase 3 family.</text>
</comment>
<feature type="transmembrane region" description="Helical" evidence="7">
    <location>
        <begin position="59"/>
        <end position="79"/>
    </location>
</feature>
<feature type="transmembrane region" description="Helical" evidence="7">
    <location>
        <begin position="332"/>
        <end position="353"/>
    </location>
</feature>
<evidence type="ECO:0000256" key="6">
    <source>
        <dbReference type="ARBA" id="ARBA00023136"/>
    </source>
</evidence>
<evidence type="ECO:0000313" key="11">
    <source>
        <dbReference type="Proteomes" id="UP000056750"/>
    </source>
</evidence>
<evidence type="ECO:0000256" key="3">
    <source>
        <dbReference type="ARBA" id="ARBA00022475"/>
    </source>
</evidence>
<reference evidence="10" key="2">
    <citation type="submission" date="2023-07" db="EMBL/GenBank/DDBJ databases">
        <title>Genome content predicts the carbon catabolic preferences of heterotrophic bacteria.</title>
        <authorList>
            <person name="Gralka M."/>
        </authorList>
    </citation>
    <scope>NUCLEOTIDE SEQUENCE</scope>
    <source>
        <strain evidence="10">F2M12</strain>
    </source>
</reference>
<proteinExistence type="inferred from homology"/>
<sequence length="364" mass="40673">MTISASPSPQQGASLNHRLHTFDFARGILIVLMVLVHVLDFYGSTETHESFIGSSINLLASWQVAAWFVFIMGMFITYTPHQPLAAGLKRAFGLFALGYLLNLTRGTIPMWLSLKNGLVTQAQLGSYTPTTEFFIVDILQFAGIALACCLLVKHFLPHPKYWFLSAFLVTFASPFIWDVSTGWGYIDGVLKLFNGNKYQGAMFPLFPWLAYPLVGMIFGYRLRKSSNIYDFFQKSFWIGIAIIAVGLPITITDTDYHMASNMRPGPGMIISLTGGALVFLWLCQRLTQGQNANRFVSLLCFWGRNVTTYYVIQWLLVGWGLMLVGAQQLPPFAAMSAMIAVMALSHIGVVIWLKVHNIRAMKLA</sequence>
<accession>A0AAW7Z811</accession>
<feature type="transmembrane region" description="Helical" evidence="7">
    <location>
        <begin position="235"/>
        <end position="252"/>
    </location>
</feature>
<feature type="transmembrane region" description="Helical" evidence="7">
    <location>
        <begin position="161"/>
        <end position="185"/>
    </location>
</feature>
<feature type="transmembrane region" description="Helical" evidence="7">
    <location>
        <begin position="21"/>
        <end position="39"/>
    </location>
</feature>
<keyword evidence="6 7" id="KW-0472">Membrane</keyword>
<feature type="transmembrane region" description="Helical" evidence="7">
    <location>
        <begin position="133"/>
        <end position="152"/>
    </location>
</feature>
<evidence type="ECO:0000256" key="4">
    <source>
        <dbReference type="ARBA" id="ARBA00022692"/>
    </source>
</evidence>